<dbReference type="GO" id="GO:0005789">
    <property type="term" value="C:endoplasmic reticulum membrane"/>
    <property type="evidence" value="ECO:0007669"/>
    <property type="project" value="UniProtKB-SubCell"/>
</dbReference>
<name>A0A4Y2QF84_ARAVE</name>
<evidence type="ECO:0000256" key="1">
    <source>
        <dbReference type="ARBA" id="ARBA00001971"/>
    </source>
</evidence>
<dbReference type="GO" id="GO:0020037">
    <property type="term" value="F:heme binding"/>
    <property type="evidence" value="ECO:0007669"/>
    <property type="project" value="InterPro"/>
</dbReference>
<evidence type="ECO:0000313" key="12">
    <source>
        <dbReference type="Proteomes" id="UP000499080"/>
    </source>
</evidence>
<dbReference type="EMBL" id="BGPR01013771">
    <property type="protein sequence ID" value="GBN62131.1"/>
    <property type="molecule type" value="Genomic_DNA"/>
</dbReference>
<dbReference type="SUPFAM" id="SSF48264">
    <property type="entry name" value="Cytochrome P450"/>
    <property type="match status" value="1"/>
</dbReference>
<evidence type="ECO:0000256" key="5">
    <source>
        <dbReference type="ARBA" id="ARBA00022723"/>
    </source>
</evidence>
<dbReference type="GO" id="GO:0016705">
    <property type="term" value="F:oxidoreductase activity, acting on paired donors, with incorporation or reduction of molecular oxygen"/>
    <property type="evidence" value="ECO:0007669"/>
    <property type="project" value="InterPro"/>
</dbReference>
<comment type="similarity">
    <text evidence="3">Belongs to the cytochrome P450 family.</text>
</comment>
<evidence type="ECO:0000256" key="7">
    <source>
        <dbReference type="ARBA" id="ARBA00023002"/>
    </source>
</evidence>
<dbReference type="InterPro" id="IPR002402">
    <property type="entry name" value="Cyt_P450_E_grp-II"/>
</dbReference>
<evidence type="ECO:0000256" key="10">
    <source>
        <dbReference type="ARBA" id="ARBA00023136"/>
    </source>
</evidence>
<dbReference type="InterPro" id="IPR036396">
    <property type="entry name" value="Cyt_P450_sf"/>
</dbReference>
<comment type="subcellular location">
    <subcellularLocation>
        <location evidence="2">Endoplasmic reticulum membrane</location>
    </subcellularLocation>
</comment>
<keyword evidence="8" id="KW-0408">Iron</keyword>
<protein>
    <submittedName>
        <fullName evidence="11">Cytochrome P450 4V2</fullName>
    </submittedName>
</protein>
<dbReference type="GO" id="GO:0004497">
    <property type="term" value="F:monooxygenase activity"/>
    <property type="evidence" value="ECO:0007669"/>
    <property type="project" value="UniProtKB-KW"/>
</dbReference>
<comment type="cofactor">
    <cofactor evidence="1">
        <name>heme</name>
        <dbReference type="ChEBI" id="CHEBI:30413"/>
    </cofactor>
</comment>
<proteinExistence type="inferred from homology"/>
<sequence>MVIRRFQQGEWGVKVAQQILLGHAKLLEQEKLYCEWLFFYPVVVLSKAGAVEAVYSGMKSIEKSFFYRFGNLFVGNGAITSGGHEWRAQRKMLNPCFRSDILKEHLQIINVQSQILAKRLEGETEKDFTKISKYLSACTFDIICEIIYGVDMKTQQSKKEREPVVYSFNRYV</sequence>
<evidence type="ECO:0000256" key="9">
    <source>
        <dbReference type="ARBA" id="ARBA00023033"/>
    </source>
</evidence>
<evidence type="ECO:0000256" key="2">
    <source>
        <dbReference type="ARBA" id="ARBA00004586"/>
    </source>
</evidence>
<evidence type="ECO:0000256" key="6">
    <source>
        <dbReference type="ARBA" id="ARBA00022824"/>
    </source>
</evidence>
<gene>
    <name evidence="11" type="primary">Cyp4v2_9</name>
    <name evidence="11" type="ORF">AVEN_188459_1</name>
</gene>
<accession>A0A4Y2QF84</accession>
<keyword evidence="6" id="KW-0256">Endoplasmic reticulum</keyword>
<dbReference type="InterPro" id="IPR001128">
    <property type="entry name" value="Cyt_P450"/>
</dbReference>
<dbReference type="PANTHER" id="PTHR24291">
    <property type="entry name" value="CYTOCHROME P450 FAMILY 4"/>
    <property type="match status" value="1"/>
</dbReference>
<dbReference type="InterPro" id="IPR050196">
    <property type="entry name" value="Cytochrome_P450_Monoox"/>
</dbReference>
<keyword evidence="9" id="KW-0503">Monooxygenase</keyword>
<comment type="caution">
    <text evidence="11">The sequence shown here is derived from an EMBL/GenBank/DDBJ whole genome shotgun (WGS) entry which is preliminary data.</text>
</comment>
<dbReference type="PANTHER" id="PTHR24291:SF189">
    <property type="entry name" value="CYTOCHROME P450 4C3-RELATED"/>
    <property type="match status" value="1"/>
</dbReference>
<dbReference type="Pfam" id="PF00067">
    <property type="entry name" value="p450"/>
    <property type="match status" value="1"/>
</dbReference>
<keyword evidence="5" id="KW-0479">Metal-binding</keyword>
<dbReference type="AlphaFoldDB" id="A0A4Y2QF84"/>
<dbReference type="GO" id="GO:0005506">
    <property type="term" value="F:iron ion binding"/>
    <property type="evidence" value="ECO:0007669"/>
    <property type="project" value="InterPro"/>
</dbReference>
<keyword evidence="12" id="KW-1185">Reference proteome</keyword>
<keyword evidence="10" id="KW-0472">Membrane</keyword>
<evidence type="ECO:0000256" key="8">
    <source>
        <dbReference type="ARBA" id="ARBA00023004"/>
    </source>
</evidence>
<evidence type="ECO:0000256" key="4">
    <source>
        <dbReference type="ARBA" id="ARBA00022617"/>
    </source>
</evidence>
<evidence type="ECO:0000313" key="11">
    <source>
        <dbReference type="EMBL" id="GBN62131.1"/>
    </source>
</evidence>
<dbReference type="Proteomes" id="UP000499080">
    <property type="component" value="Unassembled WGS sequence"/>
</dbReference>
<evidence type="ECO:0000256" key="3">
    <source>
        <dbReference type="ARBA" id="ARBA00010617"/>
    </source>
</evidence>
<dbReference type="Gene3D" id="1.10.630.10">
    <property type="entry name" value="Cytochrome P450"/>
    <property type="match status" value="1"/>
</dbReference>
<keyword evidence="4" id="KW-0349">Heme</keyword>
<dbReference type="PRINTS" id="PR00464">
    <property type="entry name" value="EP450II"/>
</dbReference>
<keyword evidence="7" id="KW-0560">Oxidoreductase</keyword>
<organism evidence="11 12">
    <name type="scientific">Araneus ventricosus</name>
    <name type="common">Orbweaver spider</name>
    <name type="synonym">Epeira ventricosa</name>
    <dbReference type="NCBI Taxonomy" id="182803"/>
    <lineage>
        <taxon>Eukaryota</taxon>
        <taxon>Metazoa</taxon>
        <taxon>Ecdysozoa</taxon>
        <taxon>Arthropoda</taxon>
        <taxon>Chelicerata</taxon>
        <taxon>Arachnida</taxon>
        <taxon>Araneae</taxon>
        <taxon>Araneomorphae</taxon>
        <taxon>Entelegynae</taxon>
        <taxon>Araneoidea</taxon>
        <taxon>Araneidae</taxon>
        <taxon>Araneus</taxon>
    </lineage>
</organism>
<reference evidence="11 12" key="1">
    <citation type="journal article" date="2019" name="Sci. Rep.">
        <title>Orb-weaving spider Araneus ventricosus genome elucidates the spidroin gene catalogue.</title>
        <authorList>
            <person name="Kono N."/>
            <person name="Nakamura H."/>
            <person name="Ohtoshi R."/>
            <person name="Moran D.A.P."/>
            <person name="Shinohara A."/>
            <person name="Yoshida Y."/>
            <person name="Fujiwara M."/>
            <person name="Mori M."/>
            <person name="Tomita M."/>
            <person name="Arakawa K."/>
        </authorList>
    </citation>
    <scope>NUCLEOTIDE SEQUENCE [LARGE SCALE GENOMIC DNA]</scope>
</reference>